<protein>
    <submittedName>
        <fullName evidence="9">Choline/glycine/proline betaine transport protein</fullName>
    </submittedName>
</protein>
<comment type="similarity">
    <text evidence="2">Belongs to the BCCT transporter (TC 2.A.15) family.</text>
</comment>
<evidence type="ECO:0000313" key="10">
    <source>
        <dbReference type="Proteomes" id="UP000198432"/>
    </source>
</evidence>
<evidence type="ECO:0000256" key="5">
    <source>
        <dbReference type="ARBA" id="ARBA00022692"/>
    </source>
</evidence>
<evidence type="ECO:0000256" key="8">
    <source>
        <dbReference type="SAM" id="Phobius"/>
    </source>
</evidence>
<feature type="transmembrane region" description="Helical" evidence="8">
    <location>
        <begin position="236"/>
        <end position="258"/>
    </location>
</feature>
<dbReference type="Proteomes" id="UP000198432">
    <property type="component" value="Unassembled WGS sequence"/>
</dbReference>
<feature type="transmembrane region" description="Helical" evidence="8">
    <location>
        <begin position="152"/>
        <end position="170"/>
    </location>
</feature>
<comment type="subcellular location">
    <subcellularLocation>
        <location evidence="1">Cell membrane</location>
        <topology evidence="1">Multi-pass membrane protein</topology>
    </subcellularLocation>
</comment>
<dbReference type="NCBIfam" id="TIGR00842">
    <property type="entry name" value="bcct"/>
    <property type="match status" value="1"/>
</dbReference>
<feature type="transmembrane region" description="Helical" evidence="8">
    <location>
        <begin position="190"/>
        <end position="216"/>
    </location>
</feature>
<evidence type="ECO:0000256" key="6">
    <source>
        <dbReference type="ARBA" id="ARBA00022989"/>
    </source>
</evidence>
<dbReference type="InterPro" id="IPR018093">
    <property type="entry name" value="BCCT_CS"/>
</dbReference>
<dbReference type="PANTHER" id="PTHR30047">
    <property type="entry name" value="HIGH-AFFINITY CHOLINE TRANSPORT PROTEIN-RELATED"/>
    <property type="match status" value="1"/>
</dbReference>
<dbReference type="InterPro" id="IPR000060">
    <property type="entry name" value="BCCT_transptr"/>
</dbReference>
<evidence type="ECO:0000256" key="2">
    <source>
        <dbReference type="ARBA" id="ARBA00005658"/>
    </source>
</evidence>
<keyword evidence="5 8" id="KW-0812">Transmembrane</keyword>
<keyword evidence="7 8" id="KW-0472">Membrane</keyword>
<keyword evidence="4" id="KW-1003">Cell membrane</keyword>
<dbReference type="AlphaFoldDB" id="A0A239D287"/>
<feature type="transmembrane region" description="Helical" evidence="8">
    <location>
        <begin position="354"/>
        <end position="374"/>
    </location>
</feature>
<evidence type="ECO:0000256" key="3">
    <source>
        <dbReference type="ARBA" id="ARBA00022448"/>
    </source>
</evidence>
<name>A0A239D287_9BACT</name>
<dbReference type="GO" id="GO:0005886">
    <property type="term" value="C:plasma membrane"/>
    <property type="evidence" value="ECO:0007669"/>
    <property type="project" value="UniProtKB-SubCell"/>
</dbReference>
<dbReference type="RefSeq" id="WP_218824234.1">
    <property type="nucleotide sequence ID" value="NZ_FZOQ01000004.1"/>
</dbReference>
<feature type="transmembrane region" description="Helical" evidence="8">
    <location>
        <begin position="59"/>
        <end position="78"/>
    </location>
</feature>
<keyword evidence="6 8" id="KW-1133">Transmembrane helix</keyword>
<feature type="transmembrane region" description="Helical" evidence="8">
    <location>
        <begin position="449"/>
        <end position="470"/>
    </location>
</feature>
<feature type="transmembrane region" description="Helical" evidence="8">
    <location>
        <begin position="99"/>
        <end position="119"/>
    </location>
</feature>
<dbReference type="GO" id="GO:0022857">
    <property type="term" value="F:transmembrane transporter activity"/>
    <property type="evidence" value="ECO:0007669"/>
    <property type="project" value="InterPro"/>
</dbReference>
<feature type="transmembrane region" description="Helical" evidence="8">
    <location>
        <begin position="477"/>
        <end position="498"/>
    </location>
</feature>
<evidence type="ECO:0000256" key="7">
    <source>
        <dbReference type="ARBA" id="ARBA00023136"/>
    </source>
</evidence>
<feature type="transmembrane region" description="Helical" evidence="8">
    <location>
        <begin position="21"/>
        <end position="39"/>
    </location>
</feature>
<feature type="transmembrane region" description="Helical" evidence="8">
    <location>
        <begin position="411"/>
        <end position="429"/>
    </location>
</feature>
<evidence type="ECO:0000313" key="9">
    <source>
        <dbReference type="EMBL" id="SNS26417.1"/>
    </source>
</evidence>
<accession>A0A239D287</accession>
<feature type="transmembrane region" description="Helical" evidence="8">
    <location>
        <begin position="270"/>
        <end position="294"/>
    </location>
</feature>
<sequence length="548" mass="59937">MSKVTRSDTKKSLGLEVNGSVFWPSIILLIIVITLVLIYRESAEVYFSEIQTAITSSMGWLFILSVNIFVAFCLYLAFGKFGDIRLGGKEAKPEFSTSSWFAMLFSAGMGIGLLFWSIAEPINHFQTPPLGEPGTPEAARQAMNFTFLHWGFHAWAIYALVGLSLAYFTYSRKLPLTVRSVFYPFLGERIHGIIGDVIDILAVLATLFGLATSLGLGVSQVAAGLNHVFPAIDNDVTTQILLIAGITGIATISVVTGVEKGVRILSEWNIRIALVILLAVLFLGPTVFILGSYVQNTGSYLGNFLQLSFWNEAYSPRNWQGAWTVFYWAWWISWAPFVGIFIARVSKGRTIREFVLGVLIVPSLLSFLWMTVFGSTALRQVLAGETAIAEAVAVDISTALFVFFEQLPFSTILSVIGILLVAGFFVTSSDSGSLVVDSLTSGGRADSPVGIRIFWALAEGAVAAVLLLGGGLQALQTAVIITGLPFTIILLVMCYSLYRGLSEELADENKLTKAQQRKDYQQLVTELLAKRAAKQQTRVSEEKRNDIL</sequence>
<proteinExistence type="inferred from homology"/>
<evidence type="ECO:0000256" key="1">
    <source>
        <dbReference type="ARBA" id="ARBA00004651"/>
    </source>
</evidence>
<dbReference type="PANTHER" id="PTHR30047:SF7">
    <property type="entry name" value="HIGH-AFFINITY CHOLINE TRANSPORT PROTEIN"/>
    <property type="match status" value="1"/>
</dbReference>
<evidence type="ECO:0000256" key="4">
    <source>
        <dbReference type="ARBA" id="ARBA00022475"/>
    </source>
</evidence>
<reference evidence="10" key="1">
    <citation type="submission" date="2017-06" db="EMBL/GenBank/DDBJ databases">
        <authorList>
            <person name="Varghese N."/>
            <person name="Submissions S."/>
        </authorList>
    </citation>
    <scope>NUCLEOTIDE SEQUENCE [LARGE SCALE GENOMIC DNA]</scope>
    <source>
        <strain evidence="10">NKM1</strain>
    </source>
</reference>
<feature type="transmembrane region" description="Helical" evidence="8">
    <location>
        <begin position="325"/>
        <end position="342"/>
    </location>
</feature>
<dbReference type="Pfam" id="PF02028">
    <property type="entry name" value="BCCT"/>
    <property type="match status" value="1"/>
</dbReference>
<keyword evidence="10" id="KW-1185">Reference proteome</keyword>
<organism evidence="9 10">
    <name type="scientific">Pontibacter ummariensis</name>
    <dbReference type="NCBI Taxonomy" id="1610492"/>
    <lineage>
        <taxon>Bacteria</taxon>
        <taxon>Pseudomonadati</taxon>
        <taxon>Bacteroidota</taxon>
        <taxon>Cytophagia</taxon>
        <taxon>Cytophagales</taxon>
        <taxon>Hymenobacteraceae</taxon>
        <taxon>Pontibacter</taxon>
    </lineage>
</organism>
<keyword evidence="3" id="KW-0813">Transport</keyword>
<dbReference type="EMBL" id="FZOQ01000004">
    <property type="protein sequence ID" value="SNS26417.1"/>
    <property type="molecule type" value="Genomic_DNA"/>
</dbReference>
<gene>
    <name evidence="9" type="ORF">SAMN06296052_10415</name>
</gene>
<dbReference type="PROSITE" id="PS01303">
    <property type="entry name" value="BCCT"/>
    <property type="match status" value="1"/>
</dbReference>